<dbReference type="SUPFAM" id="SSF53474">
    <property type="entry name" value="alpha/beta-Hydrolases"/>
    <property type="match status" value="1"/>
</dbReference>
<evidence type="ECO:0008006" key="3">
    <source>
        <dbReference type="Google" id="ProtNLM"/>
    </source>
</evidence>
<sequence length="253" mass="28679">MKNFKFKSGENLSYEDLGSDFKDVLVYHHPLMIFPQNTLINFCEKNQIRLVLIYRSGHFDSSLFSADDSFLKFALRSKELFKALNLSEFSVLGESVGAAYAYATAVACKEAKKVFILSGFNAPPELLTSYSDYAHIKEIYDFALRNTPENTAQMAWEKYSSQAKGTLKEAIKAQLNGIGFDLWLQARPWGFELKDVPQSVLMYHSRADEEVPFVVASQVSRMLPNCELIAAQDTPHHSAKALLDFLKIIKERL</sequence>
<proteinExistence type="predicted"/>
<dbReference type="Proteomes" id="UP000196534">
    <property type="component" value="Unassembled WGS sequence"/>
</dbReference>
<organism evidence="1 2">
    <name type="scientific">Campylobacter concisus</name>
    <dbReference type="NCBI Taxonomy" id="199"/>
    <lineage>
        <taxon>Bacteria</taxon>
        <taxon>Pseudomonadati</taxon>
        <taxon>Campylobacterota</taxon>
        <taxon>Epsilonproteobacteria</taxon>
        <taxon>Campylobacterales</taxon>
        <taxon>Campylobacteraceae</taxon>
        <taxon>Campylobacter</taxon>
    </lineage>
</organism>
<gene>
    <name evidence="1" type="ORF">B9N61_08030</name>
</gene>
<dbReference type="RefSeq" id="WP_087586662.1">
    <property type="nucleotide sequence ID" value="NZ_CABMKP010000018.1"/>
</dbReference>
<reference evidence="1 2" key="1">
    <citation type="submission" date="2017-04" db="EMBL/GenBank/DDBJ databases">
        <title>Complete genome of Campylobacter concisus ATCC 33237T and draft genomes for an additional eight well characterized C. concisus strains.</title>
        <authorList>
            <person name="Cornelius A.J."/>
            <person name="Miller W.G."/>
            <person name="Lastovica A.J."/>
            <person name="On S.L."/>
            <person name="French N.P."/>
            <person name="Vandenberg O."/>
            <person name="Biggs P.J."/>
        </authorList>
    </citation>
    <scope>NUCLEOTIDE SEQUENCE [LARGE SCALE GENOMIC DNA]</scope>
    <source>
        <strain evidence="1 2">Lasto205.94</strain>
    </source>
</reference>
<evidence type="ECO:0000313" key="1">
    <source>
        <dbReference type="EMBL" id="OUT16809.1"/>
    </source>
</evidence>
<protein>
    <recommendedName>
        <fullName evidence="3">Alpha/beta hydrolase</fullName>
    </recommendedName>
</protein>
<dbReference type="InterPro" id="IPR029058">
    <property type="entry name" value="AB_hydrolase_fold"/>
</dbReference>
<name>A0A1Y5N8E8_9BACT</name>
<dbReference type="Gene3D" id="3.40.50.1820">
    <property type="entry name" value="alpha/beta hydrolase"/>
    <property type="match status" value="1"/>
</dbReference>
<evidence type="ECO:0000313" key="2">
    <source>
        <dbReference type="Proteomes" id="UP000196534"/>
    </source>
</evidence>
<dbReference type="AlphaFoldDB" id="A0A1Y5N8E8"/>
<dbReference type="EMBL" id="NDYR01000018">
    <property type="protein sequence ID" value="OUT16809.1"/>
    <property type="molecule type" value="Genomic_DNA"/>
</dbReference>
<comment type="caution">
    <text evidence="1">The sequence shown here is derived from an EMBL/GenBank/DDBJ whole genome shotgun (WGS) entry which is preliminary data.</text>
</comment>
<accession>A0A1Y5N8E8</accession>